<dbReference type="GO" id="GO:0022857">
    <property type="term" value="F:transmembrane transporter activity"/>
    <property type="evidence" value="ECO:0007669"/>
    <property type="project" value="InterPro"/>
</dbReference>
<dbReference type="Gene3D" id="2.40.30.170">
    <property type="match status" value="1"/>
</dbReference>
<feature type="transmembrane region" description="Helical" evidence="4">
    <location>
        <begin position="6"/>
        <end position="24"/>
    </location>
</feature>
<dbReference type="AlphaFoldDB" id="A0A377GVI5"/>
<dbReference type="Pfam" id="PF25989">
    <property type="entry name" value="YknX_C"/>
    <property type="match status" value="1"/>
</dbReference>
<dbReference type="Gene3D" id="1.10.287.470">
    <property type="entry name" value="Helix hairpin bin"/>
    <property type="match status" value="1"/>
</dbReference>
<keyword evidence="4" id="KW-0472">Membrane</keyword>
<dbReference type="NCBIfam" id="TIGR01730">
    <property type="entry name" value="RND_mfp"/>
    <property type="match status" value="1"/>
</dbReference>
<keyword evidence="3" id="KW-0175">Coiled coil</keyword>
<gene>
    <name evidence="6" type="ORF">NCTC10723_00422</name>
</gene>
<dbReference type="InterPro" id="IPR006143">
    <property type="entry name" value="RND_pump_MFP"/>
</dbReference>
<evidence type="ECO:0000259" key="5">
    <source>
        <dbReference type="Pfam" id="PF25989"/>
    </source>
</evidence>
<proteinExistence type="inferred from homology"/>
<dbReference type="SUPFAM" id="SSF111369">
    <property type="entry name" value="HlyD-like secretion proteins"/>
    <property type="match status" value="1"/>
</dbReference>
<dbReference type="Gene3D" id="2.40.420.20">
    <property type="match status" value="1"/>
</dbReference>
<dbReference type="GO" id="GO:0015679">
    <property type="term" value="P:plasma membrane copper ion transport"/>
    <property type="evidence" value="ECO:0007669"/>
    <property type="project" value="TreeGrafter"/>
</dbReference>
<dbReference type="InterPro" id="IPR051909">
    <property type="entry name" value="MFP_Cation_Efflux"/>
</dbReference>
<dbReference type="Gene3D" id="2.40.50.100">
    <property type="match status" value="1"/>
</dbReference>
<comment type="similarity">
    <text evidence="1">Belongs to the membrane fusion protein (MFP) (TC 8.A.1) family.</text>
</comment>
<dbReference type="EMBL" id="UGGU01000003">
    <property type="protein sequence ID" value="STO30990.1"/>
    <property type="molecule type" value="Genomic_DNA"/>
</dbReference>
<dbReference type="GO" id="GO:0060003">
    <property type="term" value="P:copper ion export"/>
    <property type="evidence" value="ECO:0007669"/>
    <property type="project" value="TreeGrafter"/>
</dbReference>
<dbReference type="GO" id="GO:0030313">
    <property type="term" value="C:cell envelope"/>
    <property type="evidence" value="ECO:0007669"/>
    <property type="project" value="TreeGrafter"/>
</dbReference>
<keyword evidence="4" id="KW-1133">Transmembrane helix</keyword>
<dbReference type="InterPro" id="IPR058637">
    <property type="entry name" value="YknX-like_C"/>
</dbReference>
<organism evidence="6 7">
    <name type="scientific">Fusobacterium necrogenes</name>
    <dbReference type="NCBI Taxonomy" id="858"/>
    <lineage>
        <taxon>Bacteria</taxon>
        <taxon>Fusobacteriati</taxon>
        <taxon>Fusobacteriota</taxon>
        <taxon>Fusobacteriia</taxon>
        <taxon>Fusobacteriales</taxon>
        <taxon>Fusobacteriaceae</taxon>
        <taxon>Fusobacterium</taxon>
    </lineage>
</organism>
<dbReference type="PANTHER" id="PTHR30097:SF4">
    <property type="entry name" value="SLR6042 PROTEIN"/>
    <property type="match status" value="1"/>
</dbReference>
<keyword evidence="2" id="KW-0813">Transport</keyword>
<dbReference type="Proteomes" id="UP000255328">
    <property type="component" value="Unassembled WGS sequence"/>
</dbReference>
<accession>A0A377GVI5</accession>
<reference evidence="6 7" key="1">
    <citation type="submission" date="2018-06" db="EMBL/GenBank/DDBJ databases">
        <authorList>
            <consortium name="Pathogen Informatics"/>
            <person name="Doyle S."/>
        </authorList>
    </citation>
    <scope>NUCLEOTIDE SEQUENCE [LARGE SCALE GENOMIC DNA]</scope>
    <source>
        <strain evidence="6 7">NCTC10723</strain>
    </source>
</reference>
<name>A0A377GVI5_9FUSO</name>
<dbReference type="RefSeq" id="WP_115268900.1">
    <property type="nucleotide sequence ID" value="NZ_UGGU01000003.1"/>
</dbReference>
<feature type="coiled-coil region" evidence="3">
    <location>
        <begin position="100"/>
        <end position="165"/>
    </location>
</feature>
<dbReference type="OrthoDB" id="95736at2"/>
<evidence type="ECO:0000256" key="3">
    <source>
        <dbReference type="SAM" id="Coils"/>
    </source>
</evidence>
<dbReference type="PANTHER" id="PTHR30097">
    <property type="entry name" value="CATION EFFLUX SYSTEM PROTEIN CUSB"/>
    <property type="match status" value="1"/>
</dbReference>
<keyword evidence="7" id="KW-1185">Reference proteome</keyword>
<evidence type="ECO:0000256" key="1">
    <source>
        <dbReference type="ARBA" id="ARBA00009477"/>
    </source>
</evidence>
<evidence type="ECO:0000313" key="6">
    <source>
        <dbReference type="EMBL" id="STO30990.1"/>
    </source>
</evidence>
<evidence type="ECO:0000256" key="4">
    <source>
        <dbReference type="SAM" id="Phobius"/>
    </source>
</evidence>
<keyword evidence="4" id="KW-0812">Transmembrane</keyword>
<sequence>MRRVNLKIVGVILIVLILLGLEILRYNNSKKVIENLTTYTTMKVGNVDAKGYIEVNGKVEVNDTKKVFVDKKLKVDEVFVQEGDFIEKGQILMTFDETERNNIMRNLEREKLSLSKLKRDYIVEKELYKIGGSSANSVKELEEEIRRVEINIEEYEEDLEKTAEKILSPVSGTITSLTAQENYLVDTDSPLMEIADLSDIKIVLEVPEYDVKNVYVGQKILLKPEAFEKKKSYPGKVTKISKISEISETTSENILETEVKPDEIIPYIVPGFKVTATIYLDEQNEQITVPKTAILESDGKYFVVIVDTEGIVKKEEVEITNLEGDNLIIKKGLSGNEMILITPDEKIKDGEKVIIQMKGRGNKNARSEGIK</sequence>
<evidence type="ECO:0000313" key="7">
    <source>
        <dbReference type="Proteomes" id="UP000255328"/>
    </source>
</evidence>
<dbReference type="GO" id="GO:0016020">
    <property type="term" value="C:membrane"/>
    <property type="evidence" value="ECO:0007669"/>
    <property type="project" value="InterPro"/>
</dbReference>
<protein>
    <submittedName>
        <fullName evidence="6">Multidrug efflux system subunit MdtA</fullName>
    </submittedName>
</protein>
<evidence type="ECO:0000256" key="2">
    <source>
        <dbReference type="ARBA" id="ARBA00022448"/>
    </source>
</evidence>
<feature type="domain" description="YknX-like C-terminal permuted SH3-like" evidence="5">
    <location>
        <begin position="287"/>
        <end position="354"/>
    </location>
</feature>